<reference evidence="3" key="1">
    <citation type="journal article" date="2009" name="Nature">
        <title>Genome sequence and analysis of the Irish potato famine pathogen Phytophthora infestans.</title>
        <authorList>
            <consortium name="The Broad Institute Genome Sequencing Platform"/>
            <person name="Haas B.J."/>
            <person name="Kamoun S."/>
            <person name="Zody M.C."/>
            <person name="Jiang R.H."/>
            <person name="Handsaker R.E."/>
            <person name="Cano L.M."/>
            <person name="Grabherr M."/>
            <person name="Kodira C.D."/>
            <person name="Raffaele S."/>
            <person name="Torto-Alalibo T."/>
            <person name="Bozkurt T.O."/>
            <person name="Ah-Fong A.M."/>
            <person name="Alvarado L."/>
            <person name="Anderson V.L."/>
            <person name="Armstrong M.R."/>
            <person name="Avrova A."/>
            <person name="Baxter L."/>
            <person name="Beynon J."/>
            <person name="Boevink P.C."/>
            <person name="Bollmann S.R."/>
            <person name="Bos J.I."/>
            <person name="Bulone V."/>
            <person name="Cai G."/>
            <person name="Cakir C."/>
            <person name="Carrington J.C."/>
            <person name="Chawner M."/>
            <person name="Conti L."/>
            <person name="Costanzo S."/>
            <person name="Ewan R."/>
            <person name="Fahlgren N."/>
            <person name="Fischbach M.A."/>
            <person name="Fugelstad J."/>
            <person name="Gilroy E.M."/>
            <person name="Gnerre S."/>
            <person name="Green P.J."/>
            <person name="Grenville-Briggs L.J."/>
            <person name="Griffith J."/>
            <person name="Grunwald N.J."/>
            <person name="Horn K."/>
            <person name="Horner N.R."/>
            <person name="Hu C.H."/>
            <person name="Huitema E."/>
            <person name="Jeong D.H."/>
            <person name="Jones A.M."/>
            <person name="Jones J.D."/>
            <person name="Jones R.W."/>
            <person name="Karlsson E.K."/>
            <person name="Kunjeti S.G."/>
            <person name="Lamour K."/>
            <person name="Liu Z."/>
            <person name="Ma L."/>
            <person name="Maclean D."/>
            <person name="Chibucos M.C."/>
            <person name="McDonald H."/>
            <person name="McWalters J."/>
            <person name="Meijer H.J."/>
            <person name="Morgan W."/>
            <person name="Morris P.F."/>
            <person name="Munro C.A."/>
            <person name="O'Neill K."/>
            <person name="Ospina-Giraldo M."/>
            <person name="Pinzon A."/>
            <person name="Pritchard L."/>
            <person name="Ramsahoye B."/>
            <person name="Ren Q."/>
            <person name="Restrepo S."/>
            <person name="Roy S."/>
            <person name="Sadanandom A."/>
            <person name="Savidor A."/>
            <person name="Schornack S."/>
            <person name="Schwartz D.C."/>
            <person name="Schumann U.D."/>
            <person name="Schwessinger B."/>
            <person name="Seyer L."/>
            <person name="Sharpe T."/>
            <person name="Silvar C."/>
            <person name="Song J."/>
            <person name="Studholme D.J."/>
            <person name="Sykes S."/>
            <person name="Thines M."/>
            <person name="van de Vondervoort P.J."/>
            <person name="Phuntumart V."/>
            <person name="Wawra S."/>
            <person name="Weide R."/>
            <person name="Win J."/>
            <person name="Young C."/>
            <person name="Zhou S."/>
            <person name="Fry W."/>
            <person name="Meyers B.C."/>
            <person name="van West P."/>
            <person name="Ristaino J."/>
            <person name="Govers F."/>
            <person name="Birch P.R."/>
            <person name="Whisson S.C."/>
            <person name="Judelson H.S."/>
            <person name="Nusbaum C."/>
        </authorList>
    </citation>
    <scope>NUCLEOTIDE SEQUENCE [LARGE SCALE GENOMIC DNA]</scope>
    <source>
        <strain evidence="3">T30-4</strain>
    </source>
</reference>
<sequence length="104" mass="11467">MLRVVPIDLNTCCQNVDTNFLSRRATPSTSTFLVVGPKWHRFVSRSTTTQMEITSRFVRGKSVMKSIDIDTHRSSGTRSASSSPGGFASRNFVKYARSAPGLLP</sequence>
<protein>
    <submittedName>
        <fullName evidence="2">Uncharacterized protein</fullName>
    </submittedName>
</protein>
<evidence type="ECO:0000313" key="3">
    <source>
        <dbReference type="Proteomes" id="UP000006643"/>
    </source>
</evidence>
<accession>D0NUI0</accession>
<dbReference type="HOGENOM" id="CLU_2255450_0_0_1"/>
<dbReference type="GeneID" id="9469152"/>
<proteinExistence type="predicted"/>
<keyword evidence="3" id="KW-1185">Reference proteome</keyword>
<dbReference type="VEuPathDB" id="FungiDB:PITG_16970"/>
<feature type="compositionally biased region" description="Low complexity" evidence="1">
    <location>
        <begin position="74"/>
        <end position="86"/>
    </location>
</feature>
<dbReference type="OMA" id="PIDLNTC"/>
<dbReference type="AlphaFoldDB" id="D0NUI0"/>
<dbReference type="EMBL" id="DS028164">
    <property type="protein sequence ID" value="EEY65326.1"/>
    <property type="molecule type" value="Genomic_DNA"/>
</dbReference>
<organism evidence="2 3">
    <name type="scientific">Phytophthora infestans (strain T30-4)</name>
    <name type="common">Potato late blight agent</name>
    <dbReference type="NCBI Taxonomy" id="403677"/>
    <lineage>
        <taxon>Eukaryota</taxon>
        <taxon>Sar</taxon>
        <taxon>Stramenopiles</taxon>
        <taxon>Oomycota</taxon>
        <taxon>Peronosporomycetes</taxon>
        <taxon>Peronosporales</taxon>
        <taxon>Peronosporaceae</taxon>
        <taxon>Phytophthora</taxon>
    </lineage>
</organism>
<evidence type="ECO:0000256" key="1">
    <source>
        <dbReference type="SAM" id="MobiDB-lite"/>
    </source>
</evidence>
<evidence type="ECO:0000313" key="2">
    <source>
        <dbReference type="EMBL" id="EEY65326.1"/>
    </source>
</evidence>
<dbReference type="InParanoid" id="D0NUI0"/>
<dbReference type="Proteomes" id="UP000006643">
    <property type="component" value="Unassembled WGS sequence"/>
</dbReference>
<name>D0NUI0_PHYIT</name>
<dbReference type="OrthoDB" id="178344at2759"/>
<dbReference type="KEGG" id="pif:PITG_16970"/>
<gene>
    <name evidence="2" type="ORF">PITG_16970</name>
</gene>
<feature type="region of interest" description="Disordered" evidence="1">
    <location>
        <begin position="68"/>
        <end position="88"/>
    </location>
</feature>
<dbReference type="RefSeq" id="XP_002897189.1">
    <property type="nucleotide sequence ID" value="XM_002897143.1"/>
</dbReference>